<evidence type="ECO:0000313" key="2">
    <source>
        <dbReference type="EMBL" id="KKN71063.1"/>
    </source>
</evidence>
<proteinExistence type="predicted"/>
<organism evidence="2">
    <name type="scientific">marine sediment metagenome</name>
    <dbReference type="NCBI Taxonomy" id="412755"/>
    <lineage>
        <taxon>unclassified sequences</taxon>
        <taxon>metagenomes</taxon>
        <taxon>ecological metagenomes</taxon>
    </lineage>
</organism>
<feature type="region of interest" description="Disordered" evidence="1">
    <location>
        <begin position="124"/>
        <end position="161"/>
    </location>
</feature>
<protein>
    <recommendedName>
        <fullName evidence="3">DUF669 domain-containing protein</fullName>
    </recommendedName>
</protein>
<accession>A0A0F9VZ68</accession>
<gene>
    <name evidence="2" type="ORF">LCGC14_0424800</name>
</gene>
<dbReference type="EMBL" id="LAZR01000391">
    <property type="protein sequence ID" value="KKN71063.1"/>
    <property type="molecule type" value="Genomic_DNA"/>
</dbReference>
<name>A0A0F9VZ68_9ZZZZ</name>
<evidence type="ECO:0000256" key="1">
    <source>
        <dbReference type="SAM" id="MobiDB-lite"/>
    </source>
</evidence>
<dbReference type="Pfam" id="PF05037">
    <property type="entry name" value="DUF669"/>
    <property type="match status" value="1"/>
</dbReference>
<sequence length="161" mass="17319">MASLDGFDADKHKPMASFDAIPKADYLCMATESEMVATKNGEGSFLKFTWQIMDGAHKGHLLWSRLNLDNKSTKAVEIAQRELGDICKACKVLRPKDSSELHGVPVILKVGVKKREDNGELTNVIKGYGPAQAGQQAAQPEQASTSAPAAPATADQPPWAN</sequence>
<dbReference type="AlphaFoldDB" id="A0A0F9VZ68"/>
<comment type="caution">
    <text evidence="2">The sequence shown here is derived from an EMBL/GenBank/DDBJ whole genome shotgun (WGS) entry which is preliminary data.</text>
</comment>
<feature type="compositionally biased region" description="Low complexity" evidence="1">
    <location>
        <begin position="129"/>
        <end position="161"/>
    </location>
</feature>
<reference evidence="2" key="1">
    <citation type="journal article" date="2015" name="Nature">
        <title>Complex archaea that bridge the gap between prokaryotes and eukaryotes.</title>
        <authorList>
            <person name="Spang A."/>
            <person name="Saw J.H."/>
            <person name="Jorgensen S.L."/>
            <person name="Zaremba-Niedzwiedzka K."/>
            <person name="Martijn J."/>
            <person name="Lind A.E."/>
            <person name="van Eijk R."/>
            <person name="Schleper C."/>
            <person name="Guy L."/>
            <person name="Ettema T.J."/>
        </authorList>
    </citation>
    <scope>NUCLEOTIDE SEQUENCE</scope>
</reference>
<evidence type="ECO:0008006" key="3">
    <source>
        <dbReference type="Google" id="ProtNLM"/>
    </source>
</evidence>
<dbReference type="InterPro" id="IPR007731">
    <property type="entry name" value="DUF669"/>
</dbReference>